<gene>
    <name evidence="1" type="ORF">V1477_018915</name>
</gene>
<proteinExistence type="predicted"/>
<comment type="caution">
    <text evidence="1">The sequence shown here is derived from an EMBL/GenBank/DDBJ whole genome shotgun (WGS) entry which is preliminary data.</text>
</comment>
<reference evidence="1 2" key="1">
    <citation type="journal article" date="2024" name="Ann. Entomol. Soc. Am.">
        <title>Genomic analyses of the southern and eastern yellowjacket wasps (Hymenoptera: Vespidae) reveal evolutionary signatures of social life.</title>
        <authorList>
            <person name="Catto M.A."/>
            <person name="Caine P.B."/>
            <person name="Orr S.E."/>
            <person name="Hunt B.G."/>
            <person name="Goodisman M.A.D."/>
        </authorList>
    </citation>
    <scope>NUCLEOTIDE SEQUENCE [LARGE SCALE GENOMIC DNA]</scope>
    <source>
        <strain evidence="1">232</strain>
        <tissue evidence="1">Head and thorax</tissue>
    </source>
</reference>
<accession>A0ABD2ASS5</accession>
<sequence length="28" mass="3105">MSGCCKDKNNKAKEVRKESCCGKNNNKS</sequence>
<evidence type="ECO:0000313" key="1">
    <source>
        <dbReference type="EMBL" id="KAL2723683.1"/>
    </source>
</evidence>
<organism evidence="1 2">
    <name type="scientific">Vespula maculifrons</name>
    <name type="common">Eastern yellow jacket</name>
    <name type="synonym">Wasp</name>
    <dbReference type="NCBI Taxonomy" id="7453"/>
    <lineage>
        <taxon>Eukaryota</taxon>
        <taxon>Metazoa</taxon>
        <taxon>Ecdysozoa</taxon>
        <taxon>Arthropoda</taxon>
        <taxon>Hexapoda</taxon>
        <taxon>Insecta</taxon>
        <taxon>Pterygota</taxon>
        <taxon>Neoptera</taxon>
        <taxon>Endopterygota</taxon>
        <taxon>Hymenoptera</taxon>
        <taxon>Apocrita</taxon>
        <taxon>Aculeata</taxon>
        <taxon>Vespoidea</taxon>
        <taxon>Vespidae</taxon>
        <taxon>Vespinae</taxon>
        <taxon>Vespula</taxon>
    </lineage>
</organism>
<dbReference type="AlphaFoldDB" id="A0ABD2ASS5"/>
<evidence type="ECO:0000313" key="2">
    <source>
        <dbReference type="Proteomes" id="UP001607303"/>
    </source>
</evidence>
<keyword evidence="2" id="KW-1185">Reference proteome</keyword>
<protein>
    <submittedName>
        <fullName evidence="1">Uncharacterized protein</fullName>
    </submittedName>
</protein>
<dbReference type="Proteomes" id="UP001607303">
    <property type="component" value="Unassembled WGS sequence"/>
</dbReference>
<dbReference type="EMBL" id="JAYRBN010000113">
    <property type="protein sequence ID" value="KAL2723683.1"/>
    <property type="molecule type" value="Genomic_DNA"/>
</dbReference>
<name>A0ABD2ASS5_VESMC</name>